<sequence>MSDFDQRNRNFDYAPPTRGGSGSGALIFIAGLVVLFILAMLFMGGGSSTLPEEGAAPAVVPSDEAPVVDPTAPVLVD</sequence>
<protein>
    <submittedName>
        <fullName evidence="3">Uncharacterized protein</fullName>
    </submittedName>
</protein>
<keyword evidence="2" id="KW-1133">Transmembrane helix</keyword>
<evidence type="ECO:0000256" key="1">
    <source>
        <dbReference type="SAM" id="MobiDB-lite"/>
    </source>
</evidence>
<dbReference type="RefSeq" id="WP_257891895.1">
    <property type="nucleotide sequence ID" value="NZ_JAIMBW010000001.1"/>
</dbReference>
<reference evidence="3 4" key="1">
    <citation type="submission" date="2021-07" db="EMBL/GenBank/DDBJ databases">
        <title>Karlodiniumbacter phycospheric gen. nov., sp. nov., a phycosphere bacterium isolated from karlodinium veneficum.</title>
        <authorList>
            <person name="Peng Y."/>
            <person name="Jiang L."/>
            <person name="Lee J."/>
        </authorList>
    </citation>
    <scope>NUCLEOTIDE SEQUENCE</scope>
    <source>
        <strain evidence="3 4">N5</strain>
    </source>
</reference>
<dbReference type="AlphaFoldDB" id="A0A975TW90"/>
<proteinExistence type="predicted"/>
<dbReference type="EMBL" id="CP078073">
    <property type="protein sequence ID" value="QXL88833.1"/>
    <property type="molecule type" value="Genomic_DNA"/>
</dbReference>
<dbReference type="Proteomes" id="UP000693972">
    <property type="component" value="Unassembled WGS sequence"/>
</dbReference>
<dbReference type="EMBL" id="JAIMBW010000001">
    <property type="protein sequence ID" value="MBY4892071.1"/>
    <property type="molecule type" value="Genomic_DNA"/>
</dbReference>
<feature type="transmembrane region" description="Helical" evidence="2">
    <location>
        <begin position="20"/>
        <end position="42"/>
    </location>
</feature>
<evidence type="ECO:0000313" key="3">
    <source>
        <dbReference type="EMBL" id="QXL88833.1"/>
    </source>
</evidence>
<evidence type="ECO:0000256" key="2">
    <source>
        <dbReference type="SAM" id="Phobius"/>
    </source>
</evidence>
<organism evidence="3">
    <name type="scientific">Gymnodinialimonas phycosphaerae</name>
    <dbReference type="NCBI Taxonomy" id="2841589"/>
    <lineage>
        <taxon>Bacteria</taxon>
        <taxon>Pseudomonadati</taxon>
        <taxon>Pseudomonadota</taxon>
        <taxon>Alphaproteobacteria</taxon>
        <taxon>Rhodobacterales</taxon>
        <taxon>Paracoccaceae</taxon>
        <taxon>Gymnodinialimonas</taxon>
    </lineage>
</organism>
<accession>A0A975TW90</accession>
<evidence type="ECO:0000313" key="4">
    <source>
        <dbReference type="Proteomes" id="UP000693972"/>
    </source>
</evidence>
<keyword evidence="2" id="KW-0812">Transmembrane</keyword>
<keyword evidence="2" id="KW-0472">Membrane</keyword>
<gene>
    <name evidence="3" type="ORF">KUL25_04765</name>
</gene>
<name>A0A975TW90_9RHOB</name>
<feature type="region of interest" description="Disordered" evidence="1">
    <location>
        <begin position="1"/>
        <end position="22"/>
    </location>
</feature>
<keyword evidence="4" id="KW-1185">Reference proteome</keyword>
<feature type="compositionally biased region" description="Basic and acidic residues" evidence="1">
    <location>
        <begin position="1"/>
        <end position="10"/>
    </location>
</feature>